<dbReference type="AlphaFoldDB" id="A0AAD9VFH2"/>
<keyword evidence="3 8" id="KW-0812">Transmembrane</keyword>
<dbReference type="SUPFAM" id="SSF53850">
    <property type="entry name" value="Periplasmic binding protein-like II"/>
    <property type="match status" value="1"/>
</dbReference>
<dbReference type="InterPro" id="IPR013099">
    <property type="entry name" value="K_chnl_dom"/>
</dbReference>
<feature type="transmembrane region" description="Helical" evidence="8">
    <location>
        <begin position="250"/>
        <end position="270"/>
    </location>
</feature>
<name>A0AAD9VFH2_ACRCE</name>
<keyword evidence="4 8" id="KW-1133">Transmembrane helix</keyword>
<comment type="caution">
    <text evidence="10">The sequence shown here is derived from an EMBL/GenBank/DDBJ whole genome shotgun (WGS) entry which is preliminary data.</text>
</comment>
<evidence type="ECO:0000313" key="11">
    <source>
        <dbReference type="Proteomes" id="UP001249851"/>
    </source>
</evidence>
<evidence type="ECO:0000313" key="10">
    <source>
        <dbReference type="EMBL" id="KAK2572524.1"/>
    </source>
</evidence>
<reference evidence="10" key="1">
    <citation type="journal article" date="2023" name="G3 (Bethesda)">
        <title>Whole genome assembly and annotation of the endangered Caribbean coral Acropora cervicornis.</title>
        <authorList>
            <person name="Selwyn J.D."/>
            <person name="Vollmer S.V."/>
        </authorList>
    </citation>
    <scope>NUCLEOTIDE SEQUENCE</scope>
    <source>
        <strain evidence="10">K2</strain>
    </source>
</reference>
<dbReference type="SUPFAM" id="SSF81324">
    <property type="entry name" value="Voltage-gated potassium channels"/>
    <property type="match status" value="1"/>
</dbReference>
<dbReference type="Gene3D" id="1.10.287.70">
    <property type="match status" value="1"/>
</dbReference>
<keyword evidence="6 8" id="KW-0472">Membrane</keyword>
<dbReference type="PANTHER" id="PTHR11537:SF252">
    <property type="entry name" value="POTASSIUM VOLTAGE-GATED CHANNEL PROTEIN SHAW"/>
    <property type="match status" value="1"/>
</dbReference>
<feature type="domain" description="Potassium channel" evidence="9">
    <location>
        <begin position="221"/>
        <end position="275"/>
    </location>
</feature>
<dbReference type="Proteomes" id="UP001249851">
    <property type="component" value="Unassembled WGS sequence"/>
</dbReference>
<protein>
    <recommendedName>
        <fullName evidence="9">Potassium channel domain-containing protein</fullName>
    </recommendedName>
</protein>
<evidence type="ECO:0000256" key="7">
    <source>
        <dbReference type="ARBA" id="ARBA00023303"/>
    </source>
</evidence>
<accession>A0AAD9VFH2</accession>
<keyword evidence="2" id="KW-0813">Transport</keyword>
<keyword evidence="7" id="KW-0407">Ion channel</keyword>
<evidence type="ECO:0000256" key="1">
    <source>
        <dbReference type="ARBA" id="ARBA00004141"/>
    </source>
</evidence>
<evidence type="ECO:0000259" key="9">
    <source>
        <dbReference type="Pfam" id="PF07885"/>
    </source>
</evidence>
<reference evidence="10" key="2">
    <citation type="journal article" date="2023" name="Science">
        <title>Genomic signatures of disease resistance in endangered staghorn corals.</title>
        <authorList>
            <person name="Vollmer S.V."/>
            <person name="Selwyn J.D."/>
            <person name="Despard B.A."/>
            <person name="Roesel C.L."/>
        </authorList>
    </citation>
    <scope>NUCLEOTIDE SEQUENCE</scope>
    <source>
        <strain evidence="10">K2</strain>
    </source>
</reference>
<sequence>MLVLTCLLPTVISCSISQDFLKVMVENKFKPISPGPEDPVQSTAVTKKLNVWWTSFPPFVMQSLNSSENQTSGTDATAYEIKGIFPDILELAFDTCYAFHEEGKPSITFKQLPVHNQSAVLLEEIRSGEDFLLIPVQSDDNDTYKGFFTFLKLLESPGTILIKREEDRSITFKVQMWNTAILNCWPIIALTVSLSFVAGIAVWALEAKENSKEFRSPFCSGVFDGFWWAFVTMSTVGYGDKTPKSFISRLFSVIWIMTEITVCSLLTATLSSALTNEQVDYYGVLSGKKIGVVRNSIAVQKAVSLGAKTEVFEHIDEVRNALVSKSVDGMLEEIYTAMEFLETNENSSLSVAHFYEEKRGFGLAVTPDFEGELPWDCLKFVALVMKHNITVYTKHIHRFQQKSQPKLHSGHGTKVSWLLP</sequence>
<evidence type="ECO:0000256" key="3">
    <source>
        <dbReference type="ARBA" id="ARBA00022692"/>
    </source>
</evidence>
<dbReference type="PANTHER" id="PTHR11537">
    <property type="entry name" value="VOLTAGE-GATED POTASSIUM CHANNEL"/>
    <property type="match status" value="1"/>
</dbReference>
<evidence type="ECO:0000256" key="6">
    <source>
        <dbReference type="ARBA" id="ARBA00023136"/>
    </source>
</evidence>
<dbReference type="EMBL" id="JARQWQ010000004">
    <property type="protein sequence ID" value="KAK2572524.1"/>
    <property type="molecule type" value="Genomic_DNA"/>
</dbReference>
<gene>
    <name evidence="10" type="ORF">P5673_002782</name>
</gene>
<evidence type="ECO:0000256" key="2">
    <source>
        <dbReference type="ARBA" id="ARBA00022448"/>
    </source>
</evidence>
<keyword evidence="11" id="KW-1185">Reference proteome</keyword>
<dbReference type="GO" id="GO:0005251">
    <property type="term" value="F:delayed rectifier potassium channel activity"/>
    <property type="evidence" value="ECO:0007669"/>
    <property type="project" value="TreeGrafter"/>
</dbReference>
<feature type="transmembrane region" description="Helical" evidence="8">
    <location>
        <begin position="217"/>
        <end position="238"/>
    </location>
</feature>
<evidence type="ECO:0000256" key="8">
    <source>
        <dbReference type="SAM" id="Phobius"/>
    </source>
</evidence>
<feature type="transmembrane region" description="Helical" evidence="8">
    <location>
        <begin position="185"/>
        <end position="205"/>
    </location>
</feature>
<dbReference type="GO" id="GO:0008076">
    <property type="term" value="C:voltage-gated potassium channel complex"/>
    <property type="evidence" value="ECO:0007669"/>
    <property type="project" value="InterPro"/>
</dbReference>
<evidence type="ECO:0000256" key="4">
    <source>
        <dbReference type="ARBA" id="ARBA00022989"/>
    </source>
</evidence>
<proteinExistence type="predicted"/>
<keyword evidence="5" id="KW-0406">Ion transport</keyword>
<dbReference type="Gene3D" id="3.40.190.10">
    <property type="entry name" value="Periplasmic binding protein-like II"/>
    <property type="match status" value="1"/>
</dbReference>
<comment type="subcellular location">
    <subcellularLocation>
        <location evidence="1">Membrane</location>
        <topology evidence="1">Multi-pass membrane protein</topology>
    </subcellularLocation>
</comment>
<dbReference type="Pfam" id="PF07885">
    <property type="entry name" value="Ion_trans_2"/>
    <property type="match status" value="1"/>
</dbReference>
<evidence type="ECO:0000256" key="5">
    <source>
        <dbReference type="ARBA" id="ARBA00023065"/>
    </source>
</evidence>
<dbReference type="InterPro" id="IPR028325">
    <property type="entry name" value="VG_K_chnl"/>
</dbReference>
<organism evidence="10 11">
    <name type="scientific">Acropora cervicornis</name>
    <name type="common">Staghorn coral</name>
    <dbReference type="NCBI Taxonomy" id="6130"/>
    <lineage>
        <taxon>Eukaryota</taxon>
        <taxon>Metazoa</taxon>
        <taxon>Cnidaria</taxon>
        <taxon>Anthozoa</taxon>
        <taxon>Hexacorallia</taxon>
        <taxon>Scleractinia</taxon>
        <taxon>Astrocoeniina</taxon>
        <taxon>Acroporidae</taxon>
        <taxon>Acropora</taxon>
    </lineage>
</organism>
<dbReference type="GO" id="GO:0001508">
    <property type="term" value="P:action potential"/>
    <property type="evidence" value="ECO:0007669"/>
    <property type="project" value="TreeGrafter"/>
</dbReference>